<dbReference type="InterPro" id="IPR008258">
    <property type="entry name" value="Transglycosylase_SLT_dom_1"/>
</dbReference>
<protein>
    <submittedName>
        <fullName evidence="3">Transglycosylase SLT domain-containing protein</fullName>
    </submittedName>
</protein>
<sequence length="214" mass="23765">MKNRRGNLIWLVLPLAVVAALLTVRGGHSTKPDASERPAAKPSATSADDRSAKERSPDHFASQVRQYAREAHVDPVLLMAILYNESDKPHDPELERAWQRFKPDAAFGIANMHKAAFNDTKDERPFENRRWEELPDDPALAVRAAAWFLHDLARQLPSDRTSDFSKSDLLALGYNAGAGNMRLFATGTRPGAMASSYLARIHKNWPKAQKALGA</sequence>
<keyword evidence="4" id="KW-1185">Reference proteome</keyword>
<dbReference type="InterPro" id="IPR023346">
    <property type="entry name" value="Lysozyme-like_dom_sf"/>
</dbReference>
<dbReference type="SUPFAM" id="SSF53955">
    <property type="entry name" value="Lysozyme-like"/>
    <property type="match status" value="1"/>
</dbReference>
<gene>
    <name evidence="3" type="ORF">ACFPCY_15510</name>
</gene>
<comment type="caution">
    <text evidence="3">The sequence shown here is derived from an EMBL/GenBank/DDBJ whole genome shotgun (WGS) entry which is preliminary data.</text>
</comment>
<dbReference type="RefSeq" id="WP_378255646.1">
    <property type="nucleotide sequence ID" value="NZ_JBHSIT010000004.1"/>
</dbReference>
<feature type="compositionally biased region" description="Basic and acidic residues" evidence="1">
    <location>
        <begin position="47"/>
        <end position="58"/>
    </location>
</feature>
<feature type="compositionally biased region" description="Basic and acidic residues" evidence="1">
    <location>
        <begin position="30"/>
        <end position="39"/>
    </location>
</feature>
<organism evidence="3 4">
    <name type="scientific">Actinomadura gamaensis</name>
    <dbReference type="NCBI Taxonomy" id="1763541"/>
    <lineage>
        <taxon>Bacteria</taxon>
        <taxon>Bacillati</taxon>
        <taxon>Actinomycetota</taxon>
        <taxon>Actinomycetes</taxon>
        <taxon>Streptosporangiales</taxon>
        <taxon>Thermomonosporaceae</taxon>
        <taxon>Actinomadura</taxon>
    </lineage>
</organism>
<evidence type="ECO:0000259" key="2">
    <source>
        <dbReference type="Pfam" id="PF01464"/>
    </source>
</evidence>
<dbReference type="Gene3D" id="1.10.530.10">
    <property type="match status" value="1"/>
</dbReference>
<feature type="domain" description="Transglycosylase SLT" evidence="2">
    <location>
        <begin position="65"/>
        <end position="182"/>
    </location>
</feature>
<accession>A0ABV9TYS2</accession>
<evidence type="ECO:0000256" key="1">
    <source>
        <dbReference type="SAM" id="MobiDB-lite"/>
    </source>
</evidence>
<dbReference type="Proteomes" id="UP001595872">
    <property type="component" value="Unassembled WGS sequence"/>
</dbReference>
<evidence type="ECO:0000313" key="4">
    <source>
        <dbReference type="Proteomes" id="UP001595872"/>
    </source>
</evidence>
<feature type="region of interest" description="Disordered" evidence="1">
    <location>
        <begin position="27"/>
        <end position="59"/>
    </location>
</feature>
<name>A0ABV9TYS2_9ACTN</name>
<dbReference type="Pfam" id="PF01464">
    <property type="entry name" value="SLT"/>
    <property type="match status" value="1"/>
</dbReference>
<evidence type="ECO:0000313" key="3">
    <source>
        <dbReference type="EMBL" id="MFC4908734.1"/>
    </source>
</evidence>
<dbReference type="EMBL" id="JBHSIT010000004">
    <property type="protein sequence ID" value="MFC4908734.1"/>
    <property type="molecule type" value="Genomic_DNA"/>
</dbReference>
<reference evidence="4" key="1">
    <citation type="journal article" date="2019" name="Int. J. Syst. Evol. Microbiol.">
        <title>The Global Catalogue of Microorganisms (GCM) 10K type strain sequencing project: providing services to taxonomists for standard genome sequencing and annotation.</title>
        <authorList>
            <consortium name="The Broad Institute Genomics Platform"/>
            <consortium name="The Broad Institute Genome Sequencing Center for Infectious Disease"/>
            <person name="Wu L."/>
            <person name="Ma J."/>
        </authorList>
    </citation>
    <scope>NUCLEOTIDE SEQUENCE [LARGE SCALE GENOMIC DNA]</scope>
    <source>
        <strain evidence="4">KLKA75</strain>
    </source>
</reference>
<proteinExistence type="predicted"/>